<gene>
    <name evidence="2" type="ORF">SAMN04488021_11622</name>
</gene>
<keyword evidence="3" id="KW-1185">Reference proteome</keyword>
<evidence type="ECO:0000313" key="3">
    <source>
        <dbReference type="Proteomes" id="UP000183635"/>
    </source>
</evidence>
<protein>
    <submittedName>
        <fullName evidence="2">TniQ protein</fullName>
    </submittedName>
</protein>
<sequence length="313" mass="34552">MSMASLFPLLPFRADETHWSWASRMAAFHIRGPIGIFLRDLGLDPFALSIGDPDEVVRLCEIAGQDPGPVLRNTVVQNTCRSWRLGEEALIDSLCSQQDLRFCPACLAEDDAAAMAAGHDISIHRRERLIWRLKPIRSCLKHRLPLIRRDRPDHMVGKGVFAGSVPKAAAMLQDLAGRAAPSPESPLQTYIANRLAGRHGPAWPDSLPLEQVIRITEFLGSALEFGPYVAFGDLSVRDQDTASACGWAYIVNGEAGIRRALQILQAGFDPKRSPCRIKKWGAFGPLLDELRHPLPSNSLRRIFGEHLASIAES</sequence>
<dbReference type="OrthoDB" id="7595282at2"/>
<dbReference type="EMBL" id="FOPU01000016">
    <property type="protein sequence ID" value="SFH51613.1"/>
    <property type="molecule type" value="Genomic_DNA"/>
</dbReference>
<name>A0A1I3ANM2_9RHOB</name>
<reference evidence="2 3" key="1">
    <citation type="submission" date="2016-10" db="EMBL/GenBank/DDBJ databases">
        <authorList>
            <person name="de Groot N.N."/>
        </authorList>
    </citation>
    <scope>NUCLEOTIDE SEQUENCE [LARGE SCALE GENOMIC DNA]</scope>
    <source>
        <strain evidence="2 3">DSM 8537</strain>
    </source>
</reference>
<dbReference type="STRING" id="34004.SAMN04488021_11622"/>
<dbReference type="Pfam" id="PF06527">
    <property type="entry name" value="TniQ"/>
    <property type="match status" value="1"/>
</dbReference>
<dbReference type="AlphaFoldDB" id="A0A1I3ANM2"/>
<dbReference type="InterPro" id="IPR009492">
    <property type="entry name" value="TniQ"/>
</dbReference>
<organism evidence="2 3">
    <name type="scientific">Paracoccus aminovorans</name>
    <dbReference type="NCBI Taxonomy" id="34004"/>
    <lineage>
        <taxon>Bacteria</taxon>
        <taxon>Pseudomonadati</taxon>
        <taxon>Pseudomonadota</taxon>
        <taxon>Alphaproteobacteria</taxon>
        <taxon>Rhodobacterales</taxon>
        <taxon>Paracoccaceae</taxon>
        <taxon>Paracoccus</taxon>
    </lineage>
</organism>
<accession>A0A1I3ANM2</accession>
<dbReference type="Proteomes" id="UP000183635">
    <property type="component" value="Unassembled WGS sequence"/>
</dbReference>
<evidence type="ECO:0000313" key="2">
    <source>
        <dbReference type="EMBL" id="SFH51613.1"/>
    </source>
</evidence>
<dbReference type="RefSeq" id="WP_083412737.1">
    <property type="nucleotide sequence ID" value="NZ_CBCRYP010000016.1"/>
</dbReference>
<evidence type="ECO:0000259" key="1">
    <source>
        <dbReference type="Pfam" id="PF06527"/>
    </source>
</evidence>
<proteinExistence type="predicted"/>
<feature type="domain" description="TniQ" evidence="1">
    <location>
        <begin position="12"/>
        <end position="146"/>
    </location>
</feature>